<dbReference type="EMBL" id="LXSG01000028">
    <property type="protein sequence ID" value="OAM19807.1"/>
    <property type="molecule type" value="Genomic_DNA"/>
</dbReference>
<reference evidence="2" key="1">
    <citation type="submission" date="2016-05" db="EMBL/GenBank/DDBJ databases">
        <title>Draft genome of Corynebacterium afermentans subsp. afermentans LCDC 88199T.</title>
        <authorList>
            <person name="Bernier A.-M."/>
            <person name="Bernard K."/>
        </authorList>
    </citation>
    <scope>NUCLEOTIDE SEQUENCE [LARGE SCALE GENOMIC DNA]</scope>
    <source>
        <strain evidence="2">NML04-0072</strain>
    </source>
</reference>
<dbReference type="Proteomes" id="UP000077589">
    <property type="component" value="Unassembled WGS sequence"/>
</dbReference>
<evidence type="ECO:0000313" key="2">
    <source>
        <dbReference type="Proteomes" id="UP000077589"/>
    </source>
</evidence>
<dbReference type="RefSeq" id="WP_064087641.1">
    <property type="nucleotide sequence ID" value="NZ_LXSG01000028.1"/>
</dbReference>
<proteinExistence type="predicted"/>
<evidence type="ECO:0000313" key="1">
    <source>
        <dbReference type="EMBL" id="OAM19807.1"/>
    </source>
</evidence>
<accession>A0A1A9RJ64</accession>
<gene>
    <name evidence="1" type="ORF">A7P90_04900</name>
</gene>
<sequence length="256" mass="28661">MQPSATYEPGSYIVWFDSQYETAEAAAEALNGTSLPPLQPGQSPEDLVRQRLRTLGYAENLLSVLEPVAEYVANENRHGSGPSRCYNSYTAAVFIPPQADTRAWLDAFCRPDFARQLSDEEAAKVFVGVMEGRTLGYCLAVCAVESAMPDENDPFLLVPAAALPGYDDLAYLLKDVEYAEGNYATVLAQTLSVADAQWLYARNRETVFNWMMNRGLALHDFGYNADVVLEQPEKVRWELVYRWACDTVKTYLDKLK</sequence>
<dbReference type="OrthoDB" id="8611138at2"/>
<organism evidence="1 2">
    <name type="scientific">Eikenella corrodens</name>
    <dbReference type="NCBI Taxonomy" id="539"/>
    <lineage>
        <taxon>Bacteria</taxon>
        <taxon>Pseudomonadati</taxon>
        <taxon>Pseudomonadota</taxon>
        <taxon>Betaproteobacteria</taxon>
        <taxon>Neisseriales</taxon>
        <taxon>Neisseriaceae</taxon>
        <taxon>Eikenella</taxon>
    </lineage>
</organism>
<comment type="caution">
    <text evidence="1">The sequence shown here is derived from an EMBL/GenBank/DDBJ whole genome shotgun (WGS) entry which is preliminary data.</text>
</comment>
<protein>
    <submittedName>
        <fullName evidence="1">Uncharacterized protein</fullName>
    </submittedName>
</protein>
<name>A0A1A9RJ64_EIKCO</name>
<dbReference type="AlphaFoldDB" id="A0A1A9RJ64"/>